<dbReference type="InterPro" id="IPR018223">
    <property type="entry name" value="Arginosuc_synth_CS"/>
</dbReference>
<dbReference type="SUPFAM" id="SSF69864">
    <property type="entry name" value="Argininosuccinate synthetase, C-terminal domain"/>
    <property type="match status" value="1"/>
</dbReference>
<dbReference type="GO" id="GO:0000050">
    <property type="term" value="P:urea cycle"/>
    <property type="evidence" value="ECO:0007669"/>
    <property type="project" value="TreeGrafter"/>
</dbReference>
<comment type="similarity">
    <text evidence="9">Belongs to the argininosuccinate synthase family. Type 1 subfamily.</text>
</comment>
<feature type="binding site" evidence="9">
    <location>
        <position position="125"/>
    </location>
    <ligand>
        <name>L-aspartate</name>
        <dbReference type="ChEBI" id="CHEBI:29991"/>
    </ligand>
</feature>
<feature type="binding site" evidence="9">
    <location>
        <position position="133"/>
    </location>
    <ligand>
        <name>L-citrulline</name>
        <dbReference type="ChEBI" id="CHEBI:57743"/>
    </ligand>
</feature>
<dbReference type="FunFam" id="3.90.1260.10:FF:000007">
    <property type="entry name" value="Argininosuccinate synthase"/>
    <property type="match status" value="1"/>
</dbReference>
<evidence type="ECO:0000256" key="6">
    <source>
        <dbReference type="ARBA" id="ARBA00022605"/>
    </source>
</evidence>
<comment type="catalytic activity">
    <reaction evidence="9">
        <text>L-citrulline + L-aspartate + ATP = 2-(N(omega)-L-arginino)succinate + AMP + diphosphate + H(+)</text>
        <dbReference type="Rhea" id="RHEA:10932"/>
        <dbReference type="ChEBI" id="CHEBI:15378"/>
        <dbReference type="ChEBI" id="CHEBI:29991"/>
        <dbReference type="ChEBI" id="CHEBI:30616"/>
        <dbReference type="ChEBI" id="CHEBI:33019"/>
        <dbReference type="ChEBI" id="CHEBI:57472"/>
        <dbReference type="ChEBI" id="CHEBI:57743"/>
        <dbReference type="ChEBI" id="CHEBI:456215"/>
        <dbReference type="EC" id="6.3.4.5"/>
    </reaction>
</comment>
<dbReference type="NCBIfam" id="TIGR00032">
    <property type="entry name" value="argG"/>
    <property type="match status" value="1"/>
</dbReference>
<evidence type="ECO:0000256" key="10">
    <source>
        <dbReference type="SAM" id="MobiDB-lite"/>
    </source>
</evidence>
<dbReference type="GO" id="GO:0005737">
    <property type="term" value="C:cytoplasm"/>
    <property type="evidence" value="ECO:0007669"/>
    <property type="project" value="UniProtKB-SubCell"/>
</dbReference>
<gene>
    <name evidence="9" type="primary">argG</name>
    <name evidence="13" type="ORF">AVDCRST_MAG02-4500</name>
</gene>
<feature type="binding site" evidence="9">
    <location>
        <begin position="16"/>
        <end position="24"/>
    </location>
    <ligand>
        <name>ATP</name>
        <dbReference type="ChEBI" id="CHEBI:30616"/>
    </ligand>
</feature>
<dbReference type="GO" id="GO:0005524">
    <property type="term" value="F:ATP binding"/>
    <property type="evidence" value="ECO:0007669"/>
    <property type="project" value="UniProtKB-UniRule"/>
</dbReference>
<dbReference type="InterPro" id="IPR001518">
    <property type="entry name" value="Arginosuc_synth"/>
</dbReference>
<dbReference type="InterPro" id="IPR048267">
    <property type="entry name" value="Arginosuc_syn_N"/>
</dbReference>
<feature type="region of interest" description="Disordered" evidence="10">
    <location>
        <begin position="191"/>
        <end position="218"/>
    </location>
</feature>
<evidence type="ECO:0000256" key="9">
    <source>
        <dbReference type="HAMAP-Rule" id="MF_00005"/>
    </source>
</evidence>
<dbReference type="EC" id="6.3.4.5" evidence="3 9"/>
<keyword evidence="9" id="KW-0963">Cytoplasm</keyword>
<feature type="domain" description="Arginosuccinate synthase C-terminal" evidence="12">
    <location>
        <begin position="180"/>
        <end position="397"/>
    </location>
</feature>
<evidence type="ECO:0000313" key="13">
    <source>
        <dbReference type="EMBL" id="CAA9480528.1"/>
    </source>
</evidence>
<feature type="binding site" evidence="9">
    <location>
        <position position="129"/>
    </location>
    <ligand>
        <name>L-aspartate</name>
        <dbReference type="ChEBI" id="CHEBI:29991"/>
    </ligand>
</feature>
<keyword evidence="5 9" id="KW-0436">Ligase</keyword>
<dbReference type="NCBIfam" id="NF001770">
    <property type="entry name" value="PRK00509.1"/>
    <property type="match status" value="1"/>
</dbReference>
<dbReference type="UniPathway" id="UPA00068">
    <property type="reaction ID" value="UER00113"/>
</dbReference>
<feature type="binding site" evidence="9">
    <location>
        <position position="130"/>
    </location>
    <ligand>
        <name>L-aspartate</name>
        <dbReference type="ChEBI" id="CHEBI:29991"/>
    </ligand>
</feature>
<evidence type="ECO:0000256" key="7">
    <source>
        <dbReference type="ARBA" id="ARBA00022741"/>
    </source>
</evidence>
<evidence type="ECO:0000256" key="2">
    <source>
        <dbReference type="ARBA" id="ARBA00011881"/>
    </source>
</evidence>
<protein>
    <recommendedName>
        <fullName evidence="3 9">Argininosuccinate synthase</fullName>
        <ecNumber evidence="3 9">6.3.4.5</ecNumber>
    </recommendedName>
    <alternativeName>
        <fullName evidence="9">Citrulline--aspartate ligase</fullName>
    </alternativeName>
</protein>
<organism evidence="13">
    <name type="scientific">uncultured Rubrobacteraceae bacterium</name>
    <dbReference type="NCBI Taxonomy" id="349277"/>
    <lineage>
        <taxon>Bacteria</taxon>
        <taxon>Bacillati</taxon>
        <taxon>Actinomycetota</taxon>
        <taxon>Rubrobacteria</taxon>
        <taxon>Rubrobacterales</taxon>
        <taxon>Rubrobacteraceae</taxon>
        <taxon>environmental samples</taxon>
    </lineage>
</organism>
<dbReference type="PROSITE" id="PS00565">
    <property type="entry name" value="ARGININOSUCCIN_SYN_2"/>
    <property type="match status" value="1"/>
</dbReference>
<comment type="subunit">
    <text evidence="2 9">Homotetramer.</text>
</comment>
<dbReference type="InterPro" id="IPR014729">
    <property type="entry name" value="Rossmann-like_a/b/a_fold"/>
</dbReference>
<dbReference type="Gene3D" id="1.20.5.470">
    <property type="entry name" value="Single helix bin"/>
    <property type="match status" value="1"/>
</dbReference>
<dbReference type="SUPFAM" id="SSF52402">
    <property type="entry name" value="Adenine nucleotide alpha hydrolases-like"/>
    <property type="match status" value="1"/>
</dbReference>
<evidence type="ECO:0000259" key="12">
    <source>
        <dbReference type="Pfam" id="PF20979"/>
    </source>
</evidence>
<dbReference type="InterPro" id="IPR048268">
    <property type="entry name" value="Arginosuc_syn_C"/>
</dbReference>
<dbReference type="GO" id="GO:0006526">
    <property type="term" value="P:L-arginine biosynthetic process"/>
    <property type="evidence" value="ECO:0007669"/>
    <property type="project" value="UniProtKB-UniRule"/>
</dbReference>
<dbReference type="PANTHER" id="PTHR11587">
    <property type="entry name" value="ARGININOSUCCINATE SYNTHASE"/>
    <property type="match status" value="1"/>
</dbReference>
<accession>A0A6J4RYW9</accession>
<evidence type="ECO:0000259" key="11">
    <source>
        <dbReference type="Pfam" id="PF00764"/>
    </source>
</evidence>
<dbReference type="HAMAP" id="MF_00005">
    <property type="entry name" value="Arg_succ_synth_type1"/>
    <property type="match status" value="1"/>
</dbReference>
<evidence type="ECO:0000256" key="1">
    <source>
        <dbReference type="ARBA" id="ARBA00004967"/>
    </source>
</evidence>
<comment type="caution">
    <text evidence="9">Lacks conserved residue(s) required for the propagation of feature annotation.</text>
</comment>
<sequence>MTLENKTLENKKVVLAYSGGLDTSVCVKWLELQGAIPYALYLDLGQGEPADDVRAKALNIGAADAFVRDAKAEFVDEYVAPAIKANALYGGKYPLFTALGRPLIAKKLVEAAREVGATHIAHGSTGKGNDQVRFDVTTASVAPDLTVVAPVRDWNMSRPEEMAYAEEHGIPVPTTKKSPYSVDQNLWGRSVEAGPLEDPDHEPTPDVFELTADPEDAPDEPRYVEIGFEEGLPTALDGRELPLVDLIEDLNTTAGAHGVGRIDMVEDRLVGIKSREIYEAPAALAIIQAHQELETLTLTKDVLRFKATIEQRYAELTYDGLWFTPLKTALDAFVTETQKTVTGTVRLKLYKGNSTVVGRTAPNALYSKDLATYDPNSTFDEAAAAGFIALWGLPARQWAGVNGGAEQDPISAQR</sequence>
<keyword evidence="6 9" id="KW-0028">Amino-acid biosynthesis</keyword>
<keyword evidence="8 9" id="KW-0067">ATP-binding</keyword>
<dbReference type="GO" id="GO:0004055">
    <property type="term" value="F:argininosuccinate synthase activity"/>
    <property type="evidence" value="ECO:0007669"/>
    <property type="project" value="UniProtKB-UniRule"/>
</dbReference>
<feature type="binding site" evidence="9">
    <location>
        <position position="129"/>
    </location>
    <ligand>
        <name>L-citrulline</name>
        <dbReference type="ChEBI" id="CHEBI:57743"/>
    </ligand>
</feature>
<evidence type="ECO:0000256" key="3">
    <source>
        <dbReference type="ARBA" id="ARBA00012286"/>
    </source>
</evidence>
<keyword evidence="7 9" id="KW-0547">Nucleotide-binding</keyword>
<feature type="binding site" evidence="9">
    <location>
        <position position="123"/>
    </location>
    <ligand>
        <name>ATP</name>
        <dbReference type="ChEBI" id="CHEBI:30616"/>
    </ligand>
</feature>
<name>A0A6J4RYW9_9ACTN</name>
<dbReference type="InterPro" id="IPR023434">
    <property type="entry name" value="Arginosuc_synth_type_1_subfam"/>
</dbReference>
<dbReference type="EMBL" id="CADCVH010000127">
    <property type="protein sequence ID" value="CAA9480528.1"/>
    <property type="molecule type" value="Genomic_DNA"/>
</dbReference>
<proteinExistence type="inferred from homology"/>
<feature type="binding site" evidence="9">
    <location>
        <position position="190"/>
    </location>
    <ligand>
        <name>L-citrulline</name>
        <dbReference type="ChEBI" id="CHEBI:57743"/>
    </ligand>
</feature>
<dbReference type="CDD" id="cd01999">
    <property type="entry name" value="ASS"/>
    <property type="match status" value="1"/>
</dbReference>
<feature type="binding site" evidence="9">
    <location>
        <position position="278"/>
    </location>
    <ligand>
        <name>L-citrulline</name>
        <dbReference type="ChEBI" id="CHEBI:57743"/>
    </ligand>
</feature>
<feature type="binding site" evidence="9">
    <location>
        <position position="181"/>
    </location>
    <ligand>
        <name>L-citrulline</name>
        <dbReference type="ChEBI" id="CHEBI:57743"/>
    </ligand>
</feature>
<evidence type="ECO:0000256" key="8">
    <source>
        <dbReference type="ARBA" id="ARBA00022840"/>
    </source>
</evidence>
<dbReference type="Pfam" id="PF00764">
    <property type="entry name" value="Arginosuc_synth"/>
    <property type="match status" value="1"/>
</dbReference>
<dbReference type="Pfam" id="PF20979">
    <property type="entry name" value="Arginosuc_syn_C"/>
    <property type="match status" value="1"/>
</dbReference>
<dbReference type="FunFam" id="3.40.50.620:FF:000019">
    <property type="entry name" value="Argininosuccinate synthase"/>
    <property type="match status" value="1"/>
</dbReference>
<reference evidence="13" key="1">
    <citation type="submission" date="2020-02" db="EMBL/GenBank/DDBJ databases">
        <authorList>
            <person name="Meier V. D."/>
        </authorList>
    </citation>
    <scope>NUCLEOTIDE SEQUENCE</scope>
    <source>
        <strain evidence="13">AVDCRST_MAG02</strain>
    </source>
</reference>
<feature type="domain" description="Arginosuccinate synthase-like N-terminal" evidence="11">
    <location>
        <begin position="12"/>
        <end position="171"/>
    </location>
</feature>
<comment type="subcellular location">
    <subcellularLocation>
        <location evidence="9">Cytoplasm</location>
    </subcellularLocation>
</comment>
<feature type="binding site" evidence="9">
    <location>
        <position position="266"/>
    </location>
    <ligand>
        <name>L-citrulline</name>
        <dbReference type="ChEBI" id="CHEBI:57743"/>
    </ligand>
</feature>
<dbReference type="Gene3D" id="3.40.50.620">
    <property type="entry name" value="HUPs"/>
    <property type="match status" value="1"/>
</dbReference>
<dbReference type="AlphaFoldDB" id="A0A6J4RYW9"/>
<dbReference type="PANTHER" id="PTHR11587:SF2">
    <property type="entry name" value="ARGININOSUCCINATE SYNTHASE"/>
    <property type="match status" value="1"/>
</dbReference>
<dbReference type="InterPro" id="IPR024074">
    <property type="entry name" value="AS_cat/multimer_dom_body"/>
</dbReference>
<evidence type="ECO:0000256" key="5">
    <source>
        <dbReference type="ARBA" id="ARBA00022598"/>
    </source>
</evidence>
<dbReference type="PROSITE" id="PS00564">
    <property type="entry name" value="ARGININOSUCCIN_SYN_1"/>
    <property type="match status" value="1"/>
</dbReference>
<comment type="pathway">
    <text evidence="1 9">Amino-acid biosynthesis; L-arginine biosynthesis; L-arginine from L-ornithine and carbamoyl phosphate: step 2/3.</text>
</comment>
<dbReference type="Gene3D" id="3.90.1260.10">
    <property type="entry name" value="Argininosuccinate synthetase, chain A, domain 2"/>
    <property type="match status" value="1"/>
</dbReference>
<evidence type="ECO:0000256" key="4">
    <source>
        <dbReference type="ARBA" id="ARBA00022571"/>
    </source>
</evidence>
<keyword evidence="4 9" id="KW-0055">Arginine biosynthesis</keyword>
<dbReference type="GO" id="GO:0000053">
    <property type="term" value="P:argininosuccinate metabolic process"/>
    <property type="evidence" value="ECO:0007669"/>
    <property type="project" value="TreeGrafter"/>
</dbReference>
<feature type="binding site" evidence="9">
    <location>
        <position position="93"/>
    </location>
    <ligand>
        <name>L-citrulline</name>
        <dbReference type="ChEBI" id="CHEBI:57743"/>
    </ligand>
</feature>